<proteinExistence type="predicted"/>
<reference evidence="1" key="1">
    <citation type="submission" date="2023-04" db="EMBL/GenBank/DDBJ databases">
        <title>The human skin virome in hidradenitis suppurativa patients.</title>
        <authorList>
            <person name="Jansen D."/>
        </authorList>
    </citation>
    <scope>NUCLEOTIDE SEQUENCE</scope>
    <source>
        <strain evidence="1">VC3_JansenPhageI</strain>
    </source>
</reference>
<dbReference type="EMBL" id="OQ890318">
    <property type="protein sequence ID" value="WLJ25877.1"/>
    <property type="molecule type" value="Genomic_DNA"/>
</dbReference>
<organism evidence="1">
    <name type="scientific">Staphylococcus phage HS12</name>
    <dbReference type="NCBI Taxonomy" id="3056402"/>
    <lineage>
        <taxon>Viruses</taxon>
    </lineage>
</organism>
<name>A0AA49X898_9VIRU</name>
<evidence type="ECO:0000313" key="1">
    <source>
        <dbReference type="EMBL" id="WLJ25877.1"/>
    </source>
</evidence>
<accession>A0AA49X898</accession>
<protein>
    <submittedName>
        <fullName evidence="1">Uncharacterized protein</fullName>
    </submittedName>
</protein>
<sequence length="69" mass="8385">MEDYYKRNFEKLHESVGISKAYIEEKISHAKFDDANESYIEQLEAEYYALQTIWVSMNKIHRDRPRVKE</sequence>